<organism evidence="1 2">
    <name type="scientific">Vibrio phage pVco-5</name>
    <dbReference type="NCBI Taxonomy" id="1965485"/>
    <lineage>
        <taxon>Viruses</taxon>
        <taxon>Duplodnaviria</taxon>
        <taxon>Heunggongvirae</taxon>
        <taxon>Uroviricota</taxon>
        <taxon>Caudoviricetes</taxon>
        <taxon>Schitoviridae</taxon>
        <taxon>Vicoquintavirus</taxon>
        <taxon>Vicoquintavirus Pvco5</taxon>
    </lineage>
</organism>
<dbReference type="EMBL" id="KY612839">
    <property type="protein sequence ID" value="ARM71071.1"/>
    <property type="molecule type" value="Genomic_DNA"/>
</dbReference>
<name>A0A1W6JUX4_9CAUD</name>
<sequence>MTQPINVTYRFRSGANSDLPAVAANDLVPLHQLEEMIAGSLKSLESVKVAFHENQVVATGGFLTEDGYTLVAEDRFLLSAQTDAAENGIYVVDADGNWTRTADADEASELKAHTSVFILEGDHAGRKYELLADVATVGVDAQLWNTVPIPAATALNTSLDSSQLYFSNAANLQSVMTDIGNTMMQNQIDAAASYQRTTQLFGTNANNLGVFNGTLFPDGSNVLQVLQVAESTLESLAAEQASSKFISPANITIPNQLWTTVAHNLSSSFPSSVQMFDAEDNYTHATHAFRWRPKRDGEGLIIPDAIEIFQDSGVDRHVKVVVQR</sequence>
<reference evidence="1 2" key="1">
    <citation type="submission" date="2017-02" db="EMBL/GenBank/DDBJ databases">
        <title>Comeplete genome sequence of Bacteriophage pVco-5, that infects Vibrio corallilyticus.</title>
        <authorList>
            <person name="Kim H.J."/>
            <person name="Park S.C."/>
        </authorList>
    </citation>
    <scope>NUCLEOTIDE SEQUENCE [LARGE SCALE GENOMIC DNA]</scope>
</reference>
<dbReference type="Proteomes" id="UP000225564">
    <property type="component" value="Segment"/>
</dbReference>
<gene>
    <name evidence="1" type="ORF">pVco5_083</name>
</gene>
<evidence type="ECO:0000313" key="2">
    <source>
        <dbReference type="Proteomes" id="UP000225564"/>
    </source>
</evidence>
<evidence type="ECO:0008006" key="3">
    <source>
        <dbReference type="Google" id="ProtNLM"/>
    </source>
</evidence>
<protein>
    <recommendedName>
        <fullName evidence="3">Tail fiber protein</fullName>
    </recommendedName>
</protein>
<evidence type="ECO:0000313" key="1">
    <source>
        <dbReference type="EMBL" id="ARM71071.1"/>
    </source>
</evidence>
<proteinExistence type="predicted"/>
<accession>A0A1W6JUX4</accession>
<keyword evidence="2" id="KW-1185">Reference proteome</keyword>